<dbReference type="Proteomes" id="UP001212421">
    <property type="component" value="Chromosome"/>
</dbReference>
<sequence length="465" mass="50859">MRYRLEAPITTTTPPDWRRLYAGRLALTDLLVLIWVVFGVQIAWFGLDSADATVRASRSDLAVSYTLISLIIIAAWMLLLAVYGTRGPRLLGSGAEEYKMVARASLRLFGSLAIVSYLFQIRFARGYFLIALPAGILVLFLSRWMWRQWLGANRRGGHHSATVLLVGTATSVTQIGLELARVPSAGYRVVAACVPAGRAGAILPGTGIRVHGPLDTVMAALAATGADTVVLTGSSGLTPLQIRELSWGLEPGRHHLVVAPGLTDLGGPRINTRPVAGLPLIHVETPRFEGGKRFAKRAFDLIVGGMLLLVLSPVMAVTALSIRLVTAGPVLTREQRIGSGGRPLTLLGFRSVDARRPGGRRRRFGLNEFPQLFSVLAGTMSLVGPRAPLEDEVTGFDSLGHRRFLMKPGMTGLGELYEHSTLPWEERLRLDMYYIENWSIMGDVIILWRTARAARRRTGTRSTRR</sequence>
<feature type="transmembrane region" description="Helical" evidence="2">
    <location>
        <begin position="21"/>
        <end position="44"/>
    </location>
</feature>
<gene>
    <name evidence="4" type="ORF">KIV56_13315</name>
</gene>
<keyword evidence="4" id="KW-0808">Transferase</keyword>
<keyword evidence="2" id="KW-1133">Transmembrane helix</keyword>
<dbReference type="GO" id="GO:0016740">
    <property type="term" value="F:transferase activity"/>
    <property type="evidence" value="ECO:0007669"/>
    <property type="project" value="UniProtKB-KW"/>
</dbReference>
<accession>A0ABY7NKX0</accession>
<evidence type="ECO:0000313" key="5">
    <source>
        <dbReference type="Proteomes" id="UP001212421"/>
    </source>
</evidence>
<dbReference type="PANTHER" id="PTHR30576">
    <property type="entry name" value="COLANIC BIOSYNTHESIS UDP-GLUCOSE LIPID CARRIER TRANSFERASE"/>
    <property type="match status" value="1"/>
</dbReference>
<feature type="transmembrane region" description="Helical" evidence="2">
    <location>
        <begin position="301"/>
        <end position="322"/>
    </location>
</feature>
<organism evidence="4 5">
    <name type="scientific">Cryobacterium breve</name>
    <dbReference type="NCBI Taxonomy" id="1259258"/>
    <lineage>
        <taxon>Bacteria</taxon>
        <taxon>Bacillati</taxon>
        <taxon>Actinomycetota</taxon>
        <taxon>Actinomycetes</taxon>
        <taxon>Micrococcales</taxon>
        <taxon>Microbacteriaceae</taxon>
        <taxon>Cryobacterium</taxon>
    </lineage>
</organism>
<reference evidence="4 5" key="1">
    <citation type="submission" date="2021-05" db="EMBL/GenBank/DDBJ databases">
        <authorList>
            <person name="Kumar R."/>
            <person name="Kumar A."/>
            <person name="Mukhia S."/>
        </authorList>
    </citation>
    <scope>NUCLEOTIDE SEQUENCE [LARGE SCALE GENOMIC DNA]</scope>
    <source>
        <strain evidence="4 5">ERMR7:08</strain>
    </source>
</reference>
<proteinExistence type="inferred from homology"/>
<evidence type="ECO:0000313" key="4">
    <source>
        <dbReference type="EMBL" id="WBM81546.1"/>
    </source>
</evidence>
<feature type="transmembrane region" description="Helical" evidence="2">
    <location>
        <begin position="104"/>
        <end position="121"/>
    </location>
</feature>
<feature type="transmembrane region" description="Helical" evidence="2">
    <location>
        <begin position="64"/>
        <end position="83"/>
    </location>
</feature>
<protein>
    <submittedName>
        <fullName evidence="4">Sugar transferase</fullName>
    </submittedName>
</protein>
<keyword evidence="5" id="KW-1185">Reference proteome</keyword>
<keyword evidence="2" id="KW-0472">Membrane</keyword>
<name>A0ABY7NKX0_9MICO</name>
<dbReference type="PANTHER" id="PTHR30576:SF10">
    <property type="entry name" value="SLL5057 PROTEIN"/>
    <property type="match status" value="1"/>
</dbReference>
<feature type="transmembrane region" description="Helical" evidence="2">
    <location>
        <begin position="127"/>
        <end position="146"/>
    </location>
</feature>
<dbReference type="EMBL" id="CP075584">
    <property type="protein sequence ID" value="WBM81546.1"/>
    <property type="molecule type" value="Genomic_DNA"/>
</dbReference>
<feature type="domain" description="Bacterial sugar transferase" evidence="3">
    <location>
        <begin position="296"/>
        <end position="453"/>
    </location>
</feature>
<evidence type="ECO:0000256" key="1">
    <source>
        <dbReference type="ARBA" id="ARBA00006464"/>
    </source>
</evidence>
<dbReference type="InterPro" id="IPR003362">
    <property type="entry name" value="Bact_transf"/>
</dbReference>
<keyword evidence="2" id="KW-0812">Transmembrane</keyword>
<evidence type="ECO:0000259" key="3">
    <source>
        <dbReference type="Pfam" id="PF02397"/>
    </source>
</evidence>
<evidence type="ECO:0000256" key="2">
    <source>
        <dbReference type="SAM" id="Phobius"/>
    </source>
</evidence>
<dbReference type="Pfam" id="PF02397">
    <property type="entry name" value="Bac_transf"/>
    <property type="match status" value="1"/>
</dbReference>
<comment type="similarity">
    <text evidence="1">Belongs to the bacterial sugar transferase family.</text>
</comment>